<organism evidence="1 2">
    <name type="scientific">Parascaris univalens</name>
    <name type="common">Nematode worm</name>
    <dbReference type="NCBI Taxonomy" id="6257"/>
    <lineage>
        <taxon>Eukaryota</taxon>
        <taxon>Metazoa</taxon>
        <taxon>Ecdysozoa</taxon>
        <taxon>Nematoda</taxon>
        <taxon>Chromadorea</taxon>
        <taxon>Rhabditida</taxon>
        <taxon>Spirurina</taxon>
        <taxon>Ascaridomorpha</taxon>
        <taxon>Ascaridoidea</taxon>
        <taxon>Ascarididae</taxon>
        <taxon>Parascaris</taxon>
    </lineage>
</organism>
<evidence type="ECO:0000313" key="1">
    <source>
        <dbReference type="Proteomes" id="UP000887569"/>
    </source>
</evidence>
<protein>
    <submittedName>
        <fullName evidence="2">Secreted protein</fullName>
    </submittedName>
</protein>
<dbReference type="Proteomes" id="UP000887569">
    <property type="component" value="Unplaced"/>
</dbReference>
<sequence length="78" mass="8620">MNFFGIVSVIFRWHTVRPSRQSCHMYNTGSMSVNSRVLPFSSNLPFSSVNFSSRVSSGSGPEVCFVANCCLNTLYGSE</sequence>
<proteinExistence type="predicted"/>
<evidence type="ECO:0000313" key="2">
    <source>
        <dbReference type="WBParaSite" id="PgB14X_g015_t01"/>
    </source>
</evidence>
<dbReference type="WBParaSite" id="PgB14X_g015_t01">
    <property type="protein sequence ID" value="PgB14X_g015_t01"/>
    <property type="gene ID" value="PgB14X_g015"/>
</dbReference>
<name>A0A914ZT49_PARUN</name>
<dbReference type="AlphaFoldDB" id="A0A914ZT49"/>
<keyword evidence="1" id="KW-1185">Reference proteome</keyword>
<accession>A0A914ZT49</accession>
<reference evidence="2" key="1">
    <citation type="submission" date="2022-11" db="UniProtKB">
        <authorList>
            <consortium name="WormBaseParasite"/>
        </authorList>
    </citation>
    <scope>IDENTIFICATION</scope>
</reference>